<dbReference type="eggNOG" id="ENOG5033FXZ">
    <property type="taxonomic scope" value="Bacteria"/>
</dbReference>
<organism evidence="1 2">
    <name type="scientific">Bifidobacterium cuniculi</name>
    <dbReference type="NCBI Taxonomy" id="1688"/>
    <lineage>
        <taxon>Bacteria</taxon>
        <taxon>Bacillati</taxon>
        <taxon>Actinomycetota</taxon>
        <taxon>Actinomycetes</taxon>
        <taxon>Bifidobacteriales</taxon>
        <taxon>Bifidobacteriaceae</taxon>
        <taxon>Bifidobacterium</taxon>
    </lineage>
</organism>
<protein>
    <submittedName>
        <fullName evidence="1">Uncharacterized protein</fullName>
    </submittedName>
</protein>
<reference evidence="1 2" key="1">
    <citation type="submission" date="2014-03" db="EMBL/GenBank/DDBJ databases">
        <title>Genomics of Bifidobacteria.</title>
        <authorList>
            <person name="Ventura M."/>
            <person name="Milani C."/>
            <person name="Lugli G.A."/>
        </authorList>
    </citation>
    <scope>NUCLEOTIDE SEQUENCE [LARGE SCALE GENOMIC DNA]</scope>
    <source>
        <strain evidence="1 2">LMG 10738</strain>
    </source>
</reference>
<evidence type="ECO:0000313" key="1">
    <source>
        <dbReference type="EMBL" id="KFI65988.1"/>
    </source>
</evidence>
<evidence type="ECO:0000313" key="2">
    <source>
        <dbReference type="Proteomes" id="UP000029067"/>
    </source>
</evidence>
<dbReference type="STRING" id="1688.BCUN_0488"/>
<dbReference type="EMBL" id="JGYV01000001">
    <property type="protein sequence ID" value="KFI65988.1"/>
    <property type="molecule type" value="Genomic_DNA"/>
</dbReference>
<name>A0A087B4N8_9BIFI</name>
<accession>A0A087B4N8</accession>
<sequence>MNEWRCASRHMCRDAHRHVPYQLTGKKEDVPQAVLYTDFDGVINAFGTMSRPITAHDDTAFGLDMAKTICVAEGHAYLVQWSGELVAAMAELATAGLVELAWLSTWQPFTGRLEQALGWDHVPVETVRWYDPVTLAHLRDGKFAAIQSRARHEQLQQRPLPIIWVDDEECTPQRRDLLQGMGLRVPMLMVRPDSRIGISRRQWSLIVDFLSTPERYGQVTLDEEATASSHDGHFGY</sequence>
<gene>
    <name evidence="1" type="ORF">BCUN_0488</name>
</gene>
<proteinExistence type="predicted"/>
<keyword evidence="2" id="KW-1185">Reference proteome</keyword>
<dbReference type="Proteomes" id="UP000029067">
    <property type="component" value="Unassembled WGS sequence"/>
</dbReference>
<comment type="caution">
    <text evidence="1">The sequence shown here is derived from an EMBL/GenBank/DDBJ whole genome shotgun (WGS) entry which is preliminary data.</text>
</comment>
<dbReference type="AlphaFoldDB" id="A0A087B4N8"/>